<gene>
    <name evidence="15" type="ORF">CN97_03160</name>
</gene>
<dbReference type="SUPFAM" id="SSF53955">
    <property type="entry name" value="Lysozyme-like"/>
    <property type="match status" value="1"/>
</dbReference>
<keyword evidence="4" id="KW-0121">Carboxypeptidase</keyword>
<evidence type="ECO:0000256" key="2">
    <source>
        <dbReference type="ARBA" id="ARBA00007090"/>
    </source>
</evidence>
<dbReference type="Pfam" id="PF00905">
    <property type="entry name" value="Transpeptidase"/>
    <property type="match status" value="1"/>
</dbReference>
<dbReference type="InterPro" id="IPR023346">
    <property type="entry name" value="Lysozyme-like_dom_sf"/>
</dbReference>
<name>A0A086XX94_9RHOB</name>
<keyword evidence="9" id="KW-0511">Multifunctional enzyme</keyword>
<dbReference type="InterPro" id="IPR011815">
    <property type="entry name" value="PBP_1c"/>
</dbReference>
<keyword evidence="5" id="KW-0645">Protease</keyword>
<comment type="pathway">
    <text evidence="1">Cell wall biogenesis; peptidoglycan biosynthesis.</text>
</comment>
<dbReference type="Gene3D" id="3.40.710.10">
    <property type="entry name" value="DD-peptidase/beta-lactamase superfamily"/>
    <property type="match status" value="1"/>
</dbReference>
<dbReference type="RefSeq" id="WP_051911370.1">
    <property type="nucleotide sequence ID" value="NZ_CAMIFG010000022.1"/>
</dbReference>
<dbReference type="NCBIfam" id="TIGR02073">
    <property type="entry name" value="PBP_1c"/>
    <property type="match status" value="1"/>
</dbReference>
<dbReference type="Gene3D" id="1.10.3810.10">
    <property type="entry name" value="Biosynthetic peptidoglycan transglycosylase-like"/>
    <property type="match status" value="1"/>
</dbReference>
<comment type="similarity">
    <text evidence="2">In the C-terminal section; belongs to the transpeptidase family.</text>
</comment>
<evidence type="ECO:0000313" key="16">
    <source>
        <dbReference type="Proteomes" id="UP000028826"/>
    </source>
</evidence>
<organism evidence="15 16">
    <name type="scientific">Haematobacter massiliensis</name>
    <dbReference type="NCBI Taxonomy" id="195105"/>
    <lineage>
        <taxon>Bacteria</taxon>
        <taxon>Pseudomonadati</taxon>
        <taxon>Pseudomonadota</taxon>
        <taxon>Alphaproteobacteria</taxon>
        <taxon>Rhodobacterales</taxon>
        <taxon>Paracoccaceae</taxon>
        <taxon>Haematobacter</taxon>
    </lineage>
</organism>
<feature type="domain" description="Penicillin-binding C-terminal" evidence="14">
    <location>
        <begin position="595"/>
        <end position="674"/>
    </location>
</feature>
<dbReference type="Pfam" id="PF06832">
    <property type="entry name" value="BiPBP_C"/>
    <property type="match status" value="1"/>
</dbReference>
<dbReference type="Pfam" id="PF00912">
    <property type="entry name" value="Transgly"/>
    <property type="match status" value="1"/>
</dbReference>
<dbReference type="GO" id="GO:0004180">
    <property type="term" value="F:carboxypeptidase activity"/>
    <property type="evidence" value="ECO:0007669"/>
    <property type="project" value="UniProtKB-KW"/>
</dbReference>
<comment type="caution">
    <text evidence="15">The sequence shown here is derived from an EMBL/GenBank/DDBJ whole genome shotgun (WGS) entry which is preliminary data.</text>
</comment>
<accession>A0A086XX94</accession>
<evidence type="ECO:0000256" key="4">
    <source>
        <dbReference type="ARBA" id="ARBA00022645"/>
    </source>
</evidence>
<evidence type="ECO:0000256" key="7">
    <source>
        <dbReference type="ARBA" id="ARBA00022679"/>
    </source>
</evidence>
<evidence type="ECO:0000256" key="9">
    <source>
        <dbReference type="ARBA" id="ARBA00023268"/>
    </source>
</evidence>
<reference evidence="15 16" key="1">
    <citation type="submission" date="2014-03" db="EMBL/GenBank/DDBJ databases">
        <title>Genome of Haematobacter massiliensis CCUG 47968.</title>
        <authorList>
            <person name="Wang D."/>
            <person name="Wang G."/>
        </authorList>
    </citation>
    <scope>NUCLEOTIDE SEQUENCE [LARGE SCALE GENOMIC DNA]</scope>
    <source>
        <strain evidence="15 16">CCUG 47968</strain>
    </source>
</reference>
<dbReference type="GO" id="GO:0006508">
    <property type="term" value="P:proteolysis"/>
    <property type="evidence" value="ECO:0007669"/>
    <property type="project" value="UniProtKB-KW"/>
</dbReference>
<evidence type="ECO:0000256" key="3">
    <source>
        <dbReference type="ARBA" id="ARBA00007739"/>
    </source>
</evidence>
<dbReference type="GO" id="GO:0030288">
    <property type="term" value="C:outer membrane-bounded periplasmic space"/>
    <property type="evidence" value="ECO:0007669"/>
    <property type="project" value="TreeGrafter"/>
</dbReference>
<dbReference type="UniPathway" id="UPA00219"/>
<evidence type="ECO:0000256" key="5">
    <source>
        <dbReference type="ARBA" id="ARBA00022670"/>
    </source>
</evidence>
<dbReference type="OrthoDB" id="9766909at2"/>
<dbReference type="InterPro" id="IPR009647">
    <property type="entry name" value="PBP_C"/>
</dbReference>
<dbReference type="PANTHER" id="PTHR32282">
    <property type="entry name" value="BINDING PROTEIN TRANSPEPTIDASE, PUTATIVE-RELATED"/>
    <property type="match status" value="1"/>
</dbReference>
<dbReference type="EMBL" id="JGYG01000015">
    <property type="protein sequence ID" value="KFI26644.1"/>
    <property type="molecule type" value="Genomic_DNA"/>
</dbReference>
<evidence type="ECO:0000256" key="6">
    <source>
        <dbReference type="ARBA" id="ARBA00022676"/>
    </source>
</evidence>
<evidence type="ECO:0000256" key="1">
    <source>
        <dbReference type="ARBA" id="ARBA00004752"/>
    </source>
</evidence>
<comment type="similarity">
    <text evidence="3">In the N-terminal section; belongs to the glycosyltransferase 51 family.</text>
</comment>
<dbReference type="AlphaFoldDB" id="A0A086XX94"/>
<keyword evidence="16" id="KW-1185">Reference proteome</keyword>
<dbReference type="InterPro" id="IPR001264">
    <property type="entry name" value="Glyco_trans_51"/>
</dbReference>
<dbReference type="GO" id="GO:0008658">
    <property type="term" value="F:penicillin binding"/>
    <property type="evidence" value="ECO:0007669"/>
    <property type="project" value="InterPro"/>
</dbReference>
<evidence type="ECO:0000256" key="10">
    <source>
        <dbReference type="ARBA" id="ARBA00044770"/>
    </source>
</evidence>
<dbReference type="Proteomes" id="UP000028826">
    <property type="component" value="Unassembled WGS sequence"/>
</dbReference>
<dbReference type="GO" id="GO:0009252">
    <property type="term" value="P:peptidoglycan biosynthetic process"/>
    <property type="evidence" value="ECO:0007669"/>
    <property type="project" value="UniProtKB-UniPathway"/>
</dbReference>
<dbReference type="InterPro" id="IPR036950">
    <property type="entry name" value="PBP_transglycosylase"/>
</dbReference>
<dbReference type="InterPro" id="IPR012338">
    <property type="entry name" value="Beta-lactam/transpept-like"/>
</dbReference>
<dbReference type="SUPFAM" id="SSF56601">
    <property type="entry name" value="beta-lactamase/transpeptidase-like"/>
    <property type="match status" value="1"/>
</dbReference>
<dbReference type="GO" id="GO:0008955">
    <property type="term" value="F:peptidoglycan glycosyltransferase activity"/>
    <property type="evidence" value="ECO:0007669"/>
    <property type="project" value="UniProtKB-EC"/>
</dbReference>
<dbReference type="STRING" id="195105.CN97_03160"/>
<dbReference type="EC" id="2.4.99.28" evidence="10"/>
<dbReference type="InterPro" id="IPR001460">
    <property type="entry name" value="PCN-bd_Tpept"/>
</dbReference>
<dbReference type="InterPro" id="IPR050396">
    <property type="entry name" value="Glycosyltr_51/Transpeptidase"/>
</dbReference>
<dbReference type="eggNOG" id="COG4953">
    <property type="taxonomic scope" value="Bacteria"/>
</dbReference>
<feature type="domain" description="Glycosyl transferase family 51" evidence="13">
    <location>
        <begin position="63"/>
        <end position="226"/>
    </location>
</feature>
<sequence length="678" mass="71395">MKPLARLIVALVVTAGLSAGGRDAFDGWIDGTELPPLTVATGVEVVARDGTLLRPYTVADGIWRLSASAAEVDPAYLAMLRSFEDKRFDHHSGVDLRALIRAGTESLRAGRIVSGGSTLTMQVARLLENSGTGAWPGKFRQMRVALALERRLSKAEIMSLYLDLAPFGGNIEGVRAASLTYFGKEPRRLTAAESALLVALPQAPTLRRPDRNPEAARTGRDNVLRRAAAAGLLTPGALREALAAAVPSVRLPFPAHAPHLADRMVAAAPGISPLRLTIDAPLQIAMESLAARAVAPRGDRVSAAILIADHGTGEILSSVGAAAFGAEGRQGYIDMTLAARSPGSTLKPLIYGLAFDAGLAHPETLMEDQPTRFGNYAPQNFDRQFHGTVRAREALQMSLNIPAVALTEALGPARLLAALKRAGLEPDFAGTEPGLAIALGGIGLSLEDMAQLYAGLARGGTAIRLSALPGQAGTLQPVLSPQAAWQVGDILSGLAPPPGAPANRLAYKTGTSYGHRDAWAIGYDGRTVIAVWMGRPDGTPVPGAFGGEFAAPVLFEAFSLMKSQLDPLPPPPPATLLLPTADLPPPLQRFRPPQAARREGPVVVFPPEGAVVEPLDGHVAARVERGQPPFTWLWDGRPIVKQRSGRELLLPLDGPGTFRLSVIDGQGRSAAVTFSVPR</sequence>
<keyword evidence="7" id="KW-0808">Transferase</keyword>
<feature type="domain" description="Penicillin-binding protein transpeptidase" evidence="12">
    <location>
        <begin position="304"/>
        <end position="552"/>
    </location>
</feature>
<evidence type="ECO:0000259" key="12">
    <source>
        <dbReference type="Pfam" id="PF00905"/>
    </source>
</evidence>
<evidence type="ECO:0000259" key="13">
    <source>
        <dbReference type="Pfam" id="PF00912"/>
    </source>
</evidence>
<evidence type="ECO:0000256" key="11">
    <source>
        <dbReference type="ARBA" id="ARBA00049902"/>
    </source>
</evidence>
<dbReference type="PANTHER" id="PTHR32282:SF15">
    <property type="entry name" value="PENICILLIN-BINDING PROTEIN 1C"/>
    <property type="match status" value="1"/>
</dbReference>
<evidence type="ECO:0000256" key="8">
    <source>
        <dbReference type="ARBA" id="ARBA00022801"/>
    </source>
</evidence>
<evidence type="ECO:0000259" key="14">
    <source>
        <dbReference type="Pfam" id="PF06832"/>
    </source>
</evidence>
<proteinExistence type="inferred from homology"/>
<keyword evidence="8" id="KW-0378">Hydrolase</keyword>
<protein>
    <recommendedName>
        <fullName evidence="10">peptidoglycan glycosyltransferase</fullName>
        <ecNumber evidence="10">2.4.99.28</ecNumber>
    </recommendedName>
</protein>
<comment type="catalytic activity">
    <reaction evidence="11">
        <text>[GlcNAc-(1-&gt;4)-Mur2Ac(oyl-L-Ala-gamma-D-Glu-L-Lys-D-Ala-D-Ala)](n)-di-trans,octa-cis-undecaprenyl diphosphate + beta-D-GlcNAc-(1-&gt;4)-Mur2Ac(oyl-L-Ala-gamma-D-Glu-L-Lys-D-Ala-D-Ala)-di-trans,octa-cis-undecaprenyl diphosphate = [GlcNAc-(1-&gt;4)-Mur2Ac(oyl-L-Ala-gamma-D-Glu-L-Lys-D-Ala-D-Ala)](n+1)-di-trans,octa-cis-undecaprenyl diphosphate + di-trans,octa-cis-undecaprenyl diphosphate + H(+)</text>
        <dbReference type="Rhea" id="RHEA:23708"/>
        <dbReference type="Rhea" id="RHEA-COMP:9602"/>
        <dbReference type="Rhea" id="RHEA-COMP:9603"/>
        <dbReference type="ChEBI" id="CHEBI:15378"/>
        <dbReference type="ChEBI" id="CHEBI:58405"/>
        <dbReference type="ChEBI" id="CHEBI:60033"/>
        <dbReference type="ChEBI" id="CHEBI:78435"/>
        <dbReference type="EC" id="2.4.99.28"/>
    </reaction>
</comment>
<evidence type="ECO:0000313" key="15">
    <source>
        <dbReference type="EMBL" id="KFI26644.1"/>
    </source>
</evidence>
<keyword evidence="6" id="KW-0328">Glycosyltransferase</keyword>